<feature type="compositionally biased region" description="Basic and acidic residues" evidence="15">
    <location>
        <begin position="702"/>
        <end position="723"/>
    </location>
</feature>
<reference evidence="19 20" key="1">
    <citation type="submission" date="2020-02" db="EMBL/GenBank/DDBJ databases">
        <authorList>
            <person name="Zheng R.K."/>
            <person name="Sun C.M."/>
        </authorList>
    </citation>
    <scope>NUCLEOTIDE SEQUENCE [LARGE SCALE GENOMIC DNA]</scope>
    <source>
        <strain evidence="20">zrk23</strain>
    </source>
</reference>
<dbReference type="SUPFAM" id="SSF53955">
    <property type="entry name" value="Lysozyme-like"/>
    <property type="match status" value="1"/>
</dbReference>
<dbReference type="InterPro" id="IPR050396">
    <property type="entry name" value="Glycosyltr_51/Transpeptidase"/>
</dbReference>
<evidence type="ECO:0000256" key="16">
    <source>
        <dbReference type="SAM" id="Phobius"/>
    </source>
</evidence>
<dbReference type="RefSeq" id="WP_165328953.1">
    <property type="nucleotide sequence ID" value="NZ_CP049109.1"/>
</dbReference>
<sequence>MPPPRSRSTSRVPLRTPDPAPEPDPAPNPQPRRQKPLRLTQPLEDAAENEAEWLPPEGGYTTNLPVAYVSPWWRWGVRAVAGVLLLFILAVGWLTVTAPLSKSLEPPAPPSVTLLAADGTPIARRGANIGVPVDASQLPDHVRNAFVAIEDRRFFSHWGVDPRGVLRAAVHNATSDDGTQGGSTITQQLAKNAFLDSSRTMGRKFQEALIAFWLEAWLSKDEILSRYLSHVYFGDNAYGLTAAARHYFSTTPEKLTLSQATMLAGLVQAPSRLAPTGNLSGARERQKLVVASMVSAGFLTPGEGDAVKPAVLDTDRVRELPIGTYFADWVLPQARDRAGEIATEQTVRTTLDMRLQTAAETAVGRAALGGAQVALVAMHPDGSVVAMVGGRDYRESQFNRVTMARRQPGSTFKLFVYLAALRSGMTPDSTIADEPVTIGDWSPENSDGRYLGDISLRRAFARSSNVAAARLTQKVGPRAVIRAARDLGISTDIPNEASIALGTANVSLLELTAAYAAISSGEAPVRPRGLPAEENNDWWLAQDRSSALGRRELGGMRSLLAAVVNGGTGSRAALSIDTYGKTGTTQDNRDVWFIGYAGDLVVGVWVGNDDNSASDRLRSSLPAGIWRDFMVSALRIAPRPAAPKPQVVDAASEDSEALENGVTFDIPEIGLEGEVSGRGINLRFGPDGELIPLPLPTPPAESDDRDRRREPPEIEQRGPVRGM</sequence>
<keyword evidence="11" id="KW-0511">Multifunctional enzyme</keyword>
<dbReference type="GO" id="GO:0008360">
    <property type="term" value="P:regulation of cell shape"/>
    <property type="evidence" value="ECO:0007669"/>
    <property type="project" value="UniProtKB-KW"/>
</dbReference>
<dbReference type="PANTHER" id="PTHR32282">
    <property type="entry name" value="BINDING PROTEIN TRANSPEPTIDASE, PUTATIVE-RELATED"/>
    <property type="match status" value="1"/>
</dbReference>
<dbReference type="FunFam" id="1.10.3810.10:FF:000001">
    <property type="entry name" value="Penicillin-binding protein 1A"/>
    <property type="match status" value="1"/>
</dbReference>
<comment type="pathway">
    <text evidence="1">Cell wall biogenesis; peptidoglycan biosynthesis.</text>
</comment>
<gene>
    <name evidence="19" type="ORF">G5C33_18930</name>
</gene>
<dbReference type="InterPro" id="IPR012338">
    <property type="entry name" value="Beta-lactam/transpept-like"/>
</dbReference>
<evidence type="ECO:0000256" key="10">
    <source>
        <dbReference type="ARBA" id="ARBA00022984"/>
    </source>
</evidence>
<comment type="catalytic activity">
    <reaction evidence="14">
        <text>[GlcNAc-(1-&gt;4)-Mur2Ac(oyl-L-Ala-gamma-D-Glu-L-Lys-D-Ala-D-Ala)](n)-di-trans,octa-cis-undecaprenyl diphosphate + beta-D-GlcNAc-(1-&gt;4)-Mur2Ac(oyl-L-Ala-gamma-D-Glu-L-Lys-D-Ala-D-Ala)-di-trans,octa-cis-undecaprenyl diphosphate = [GlcNAc-(1-&gt;4)-Mur2Ac(oyl-L-Ala-gamma-D-Glu-L-Lys-D-Ala-D-Ala)](n+1)-di-trans,octa-cis-undecaprenyl diphosphate + di-trans,octa-cis-undecaprenyl diphosphate + H(+)</text>
        <dbReference type="Rhea" id="RHEA:23708"/>
        <dbReference type="Rhea" id="RHEA-COMP:9602"/>
        <dbReference type="Rhea" id="RHEA-COMP:9603"/>
        <dbReference type="ChEBI" id="CHEBI:15378"/>
        <dbReference type="ChEBI" id="CHEBI:58405"/>
        <dbReference type="ChEBI" id="CHEBI:60033"/>
        <dbReference type="ChEBI" id="CHEBI:78435"/>
        <dbReference type="EC" id="2.4.99.28"/>
    </reaction>
</comment>
<keyword evidence="7" id="KW-0808">Transferase</keyword>
<dbReference type="PANTHER" id="PTHR32282:SF33">
    <property type="entry name" value="PEPTIDOGLYCAN GLYCOSYLTRANSFERASE"/>
    <property type="match status" value="1"/>
</dbReference>
<evidence type="ECO:0000256" key="6">
    <source>
        <dbReference type="ARBA" id="ARBA00022676"/>
    </source>
</evidence>
<organism evidence="19 20">
    <name type="scientific">Stakelama tenebrarum</name>
    <dbReference type="NCBI Taxonomy" id="2711215"/>
    <lineage>
        <taxon>Bacteria</taxon>
        <taxon>Pseudomonadati</taxon>
        <taxon>Pseudomonadota</taxon>
        <taxon>Alphaproteobacteria</taxon>
        <taxon>Sphingomonadales</taxon>
        <taxon>Sphingomonadaceae</taxon>
        <taxon>Stakelama</taxon>
    </lineage>
</organism>
<evidence type="ECO:0000256" key="13">
    <source>
        <dbReference type="ARBA" id="ARBA00034000"/>
    </source>
</evidence>
<evidence type="ECO:0000256" key="7">
    <source>
        <dbReference type="ARBA" id="ARBA00022679"/>
    </source>
</evidence>
<evidence type="ECO:0000256" key="4">
    <source>
        <dbReference type="ARBA" id="ARBA00022645"/>
    </source>
</evidence>
<dbReference type="InterPro" id="IPR036950">
    <property type="entry name" value="PBP_transglycosylase"/>
</dbReference>
<dbReference type="GO" id="GO:0006508">
    <property type="term" value="P:proteolysis"/>
    <property type="evidence" value="ECO:0007669"/>
    <property type="project" value="UniProtKB-KW"/>
</dbReference>
<dbReference type="UniPathway" id="UPA00219"/>
<keyword evidence="16" id="KW-0812">Transmembrane</keyword>
<feature type="region of interest" description="Disordered" evidence="15">
    <location>
        <begin position="1"/>
        <end position="39"/>
    </location>
</feature>
<dbReference type="SUPFAM" id="SSF56601">
    <property type="entry name" value="beta-lactamase/transpeptidase-like"/>
    <property type="match status" value="1"/>
</dbReference>
<evidence type="ECO:0000256" key="5">
    <source>
        <dbReference type="ARBA" id="ARBA00022670"/>
    </source>
</evidence>
<keyword evidence="20" id="KW-1185">Reference proteome</keyword>
<evidence type="ECO:0000313" key="19">
    <source>
        <dbReference type="EMBL" id="QIG82046.1"/>
    </source>
</evidence>
<evidence type="ECO:0000256" key="1">
    <source>
        <dbReference type="ARBA" id="ARBA00004752"/>
    </source>
</evidence>
<keyword evidence="6" id="KW-0328">Glycosyltransferase</keyword>
<dbReference type="EMBL" id="CP049109">
    <property type="protein sequence ID" value="QIG82046.1"/>
    <property type="molecule type" value="Genomic_DNA"/>
</dbReference>
<feature type="compositionally biased region" description="Low complexity" evidence="15">
    <location>
        <begin position="1"/>
        <end position="15"/>
    </location>
</feature>
<dbReference type="Gene3D" id="3.40.710.10">
    <property type="entry name" value="DD-peptidase/beta-lactamase superfamily"/>
    <property type="match status" value="1"/>
</dbReference>
<dbReference type="GO" id="GO:0030288">
    <property type="term" value="C:outer membrane-bounded periplasmic space"/>
    <property type="evidence" value="ECO:0007669"/>
    <property type="project" value="TreeGrafter"/>
</dbReference>
<dbReference type="Proteomes" id="UP000501568">
    <property type="component" value="Chromosome"/>
</dbReference>
<dbReference type="GO" id="GO:0008658">
    <property type="term" value="F:penicillin binding"/>
    <property type="evidence" value="ECO:0007669"/>
    <property type="project" value="InterPro"/>
</dbReference>
<feature type="transmembrane region" description="Helical" evidence="16">
    <location>
        <begin position="75"/>
        <end position="96"/>
    </location>
</feature>
<keyword evidence="8" id="KW-0378">Hydrolase</keyword>
<evidence type="ECO:0000256" key="11">
    <source>
        <dbReference type="ARBA" id="ARBA00023268"/>
    </source>
</evidence>
<evidence type="ECO:0000259" key="17">
    <source>
        <dbReference type="Pfam" id="PF00905"/>
    </source>
</evidence>
<keyword evidence="9" id="KW-0133">Cell shape</keyword>
<keyword evidence="5" id="KW-0645">Protease</keyword>
<dbReference type="InterPro" id="IPR001460">
    <property type="entry name" value="PCN-bd_Tpept"/>
</dbReference>
<evidence type="ECO:0000313" key="20">
    <source>
        <dbReference type="Proteomes" id="UP000501568"/>
    </source>
</evidence>
<protein>
    <submittedName>
        <fullName evidence="19">Penicillin-binding protein</fullName>
    </submittedName>
</protein>
<dbReference type="Pfam" id="PF00905">
    <property type="entry name" value="Transpeptidase"/>
    <property type="match status" value="1"/>
</dbReference>
<dbReference type="GO" id="GO:0071555">
    <property type="term" value="P:cell wall organization"/>
    <property type="evidence" value="ECO:0007669"/>
    <property type="project" value="UniProtKB-KW"/>
</dbReference>
<keyword evidence="16" id="KW-1133">Transmembrane helix</keyword>
<feature type="domain" description="Glycosyl transferase family 51" evidence="18">
    <location>
        <begin position="128"/>
        <end position="293"/>
    </location>
</feature>
<feature type="region of interest" description="Disordered" evidence="15">
    <location>
        <begin position="685"/>
        <end position="723"/>
    </location>
</feature>
<dbReference type="GO" id="GO:0008955">
    <property type="term" value="F:peptidoglycan glycosyltransferase activity"/>
    <property type="evidence" value="ECO:0007669"/>
    <property type="project" value="UniProtKB-EC"/>
</dbReference>
<feature type="compositionally biased region" description="Pro residues" evidence="15">
    <location>
        <begin position="16"/>
        <end position="30"/>
    </location>
</feature>
<dbReference type="AlphaFoldDB" id="A0A6G6YBT8"/>
<keyword evidence="10" id="KW-0573">Peptidoglycan synthesis</keyword>
<evidence type="ECO:0000256" key="8">
    <source>
        <dbReference type="ARBA" id="ARBA00022801"/>
    </source>
</evidence>
<evidence type="ECO:0000259" key="18">
    <source>
        <dbReference type="Pfam" id="PF00912"/>
    </source>
</evidence>
<dbReference type="GO" id="GO:0009252">
    <property type="term" value="P:peptidoglycan biosynthetic process"/>
    <property type="evidence" value="ECO:0007669"/>
    <property type="project" value="UniProtKB-UniPathway"/>
</dbReference>
<evidence type="ECO:0000256" key="3">
    <source>
        <dbReference type="ARBA" id="ARBA00007739"/>
    </source>
</evidence>
<keyword evidence="16" id="KW-0472">Membrane</keyword>
<dbReference type="GO" id="GO:0009002">
    <property type="term" value="F:serine-type D-Ala-D-Ala carboxypeptidase activity"/>
    <property type="evidence" value="ECO:0007669"/>
    <property type="project" value="UniProtKB-EC"/>
</dbReference>
<evidence type="ECO:0000256" key="12">
    <source>
        <dbReference type="ARBA" id="ARBA00023316"/>
    </source>
</evidence>
<evidence type="ECO:0000256" key="2">
    <source>
        <dbReference type="ARBA" id="ARBA00007090"/>
    </source>
</evidence>
<dbReference type="InterPro" id="IPR001264">
    <property type="entry name" value="Glyco_trans_51"/>
</dbReference>
<comment type="similarity">
    <text evidence="3">In the N-terminal section; belongs to the glycosyltransferase 51 family.</text>
</comment>
<dbReference type="KEGG" id="spzr:G5C33_18930"/>
<feature type="domain" description="Penicillin-binding protein transpeptidase" evidence="17">
    <location>
        <begin position="374"/>
        <end position="598"/>
    </location>
</feature>
<keyword evidence="4" id="KW-0121">Carboxypeptidase</keyword>
<comment type="catalytic activity">
    <reaction evidence="13">
        <text>Preferential cleavage: (Ac)2-L-Lys-D-Ala-|-D-Ala. Also transpeptidation of peptidyl-alanyl moieties that are N-acyl substituents of D-alanine.</text>
        <dbReference type="EC" id="3.4.16.4"/>
    </reaction>
</comment>
<evidence type="ECO:0000256" key="15">
    <source>
        <dbReference type="SAM" id="MobiDB-lite"/>
    </source>
</evidence>
<name>A0A6G6YBT8_9SPHN</name>
<evidence type="ECO:0000256" key="14">
    <source>
        <dbReference type="ARBA" id="ARBA00049902"/>
    </source>
</evidence>
<dbReference type="Pfam" id="PF00912">
    <property type="entry name" value="Transgly"/>
    <property type="match status" value="1"/>
</dbReference>
<evidence type="ECO:0000256" key="9">
    <source>
        <dbReference type="ARBA" id="ARBA00022960"/>
    </source>
</evidence>
<keyword evidence="12" id="KW-0961">Cell wall biogenesis/degradation</keyword>
<comment type="similarity">
    <text evidence="2">In the C-terminal section; belongs to the transpeptidase family.</text>
</comment>
<dbReference type="Gene3D" id="1.10.3810.10">
    <property type="entry name" value="Biosynthetic peptidoglycan transglycosylase-like"/>
    <property type="match status" value="1"/>
</dbReference>
<accession>A0A6G6YBT8</accession>
<proteinExistence type="inferred from homology"/>
<dbReference type="InterPro" id="IPR023346">
    <property type="entry name" value="Lysozyme-like_dom_sf"/>
</dbReference>